<comment type="caution">
    <text evidence="6">The sequence shown here is derived from an EMBL/GenBank/DDBJ whole genome shotgun (WGS) entry which is preliminary data.</text>
</comment>
<feature type="domain" description="Glycosyltransferase 2-like" evidence="5">
    <location>
        <begin position="59"/>
        <end position="209"/>
    </location>
</feature>
<keyword evidence="2 6" id="KW-0328">Glycosyltransferase</keyword>
<keyword evidence="4" id="KW-0812">Transmembrane</keyword>
<dbReference type="EC" id="2.4.-.-" evidence="6"/>
<dbReference type="GO" id="GO:0016757">
    <property type="term" value="F:glycosyltransferase activity"/>
    <property type="evidence" value="ECO:0007669"/>
    <property type="project" value="UniProtKB-KW"/>
</dbReference>
<dbReference type="AlphaFoldDB" id="A0A940SJ67"/>
<feature type="transmembrane region" description="Helical" evidence="4">
    <location>
        <begin position="420"/>
        <end position="437"/>
    </location>
</feature>
<protein>
    <submittedName>
        <fullName evidence="6">Glycosyltransferase</fullName>
        <ecNumber evidence="6">2.4.-.-</ecNumber>
    </submittedName>
</protein>
<evidence type="ECO:0000256" key="3">
    <source>
        <dbReference type="ARBA" id="ARBA00022679"/>
    </source>
</evidence>
<evidence type="ECO:0000313" key="7">
    <source>
        <dbReference type="Proteomes" id="UP000682134"/>
    </source>
</evidence>
<keyword evidence="4" id="KW-1133">Transmembrane helix</keyword>
<feature type="transmembrane region" description="Helical" evidence="4">
    <location>
        <begin position="383"/>
        <end position="408"/>
    </location>
</feature>
<comment type="similarity">
    <text evidence="1">Belongs to the glycosyltransferase 2 family.</text>
</comment>
<keyword evidence="7" id="KW-1185">Reference proteome</keyword>
<organism evidence="6 7">
    <name type="scientific">Gottfriedia endophytica</name>
    <dbReference type="NCBI Taxonomy" id="2820819"/>
    <lineage>
        <taxon>Bacteria</taxon>
        <taxon>Bacillati</taxon>
        <taxon>Bacillota</taxon>
        <taxon>Bacilli</taxon>
        <taxon>Bacillales</taxon>
        <taxon>Bacillaceae</taxon>
        <taxon>Gottfriedia</taxon>
    </lineage>
</organism>
<dbReference type="RefSeq" id="WP_209404414.1">
    <property type="nucleotide sequence ID" value="NZ_JAGIYQ010000004.1"/>
</dbReference>
<dbReference type="Proteomes" id="UP000682134">
    <property type="component" value="Unassembled WGS sequence"/>
</dbReference>
<dbReference type="PANTHER" id="PTHR43630:SF1">
    <property type="entry name" value="POLY-BETA-1,6-N-ACETYL-D-GLUCOSAMINE SYNTHASE"/>
    <property type="match status" value="1"/>
</dbReference>
<evidence type="ECO:0000256" key="2">
    <source>
        <dbReference type="ARBA" id="ARBA00022676"/>
    </source>
</evidence>
<feature type="transmembrane region" description="Helical" evidence="4">
    <location>
        <begin position="6"/>
        <end position="26"/>
    </location>
</feature>
<reference evidence="6" key="1">
    <citation type="submission" date="2021-04" db="EMBL/GenBank/DDBJ databases">
        <title>Genome seq and assembly of Bacillus sp.</title>
        <authorList>
            <person name="Chhetri G."/>
        </authorList>
    </citation>
    <scope>NUCLEOTIDE SEQUENCE</scope>
    <source>
        <strain evidence="6">RG28</strain>
    </source>
</reference>
<dbReference type="InterPro" id="IPR001173">
    <property type="entry name" value="Glyco_trans_2-like"/>
</dbReference>
<gene>
    <name evidence="6" type="ORF">J5Y03_08140</name>
</gene>
<dbReference type="Gene3D" id="3.90.550.10">
    <property type="entry name" value="Spore Coat Polysaccharide Biosynthesis Protein SpsA, Chain A"/>
    <property type="match status" value="1"/>
</dbReference>
<sequence>MREVLFYYGIIASVIVTVVNVLYVALTLRSAQIIRKQNLLTHDNMLNSMKKEKDLPGVSLLVPSYCEELTIEENVKNLLKLDYPKLEVIVINDGSDDRTVDLLKESFQLEKVKLTRDVFIKTERVKQAYRSTIDKRLIVIDKENGGKADSLNVGISYSKYPLIASIDADSLLEEKALLKLVKHYLRKPKEVVAVGGQVRVVNSSTIDNGEIKTIRTPKNIWARFQALEYIKAFVSGRTAWSKWNGLIIVSGAFGLFDKRIVKEIKGYRGGFPGEDMNIILKLHKHHRDENIKYRIDYCPNAICFTQAPESYRILSSQRKRWGRGNVKNMVEIGLSMTLRPKYKAVGLITLPYTILYETLNPLLKLSGALALLGYSYYNMTNLKIVLFFMLLNFLLGLILSYGSILLDMKEFRFYTDTKELVKLLATVPIMFLGYYYLNSYWKFIGFIDYLRNNNTWGTMVRQSFDQEESKSA</sequence>
<accession>A0A940SJ67</accession>
<dbReference type="SUPFAM" id="SSF53448">
    <property type="entry name" value="Nucleotide-diphospho-sugar transferases"/>
    <property type="match status" value="1"/>
</dbReference>
<evidence type="ECO:0000313" key="6">
    <source>
        <dbReference type="EMBL" id="MBP0725161.1"/>
    </source>
</evidence>
<dbReference type="EMBL" id="JAGIYQ010000004">
    <property type="protein sequence ID" value="MBP0725161.1"/>
    <property type="molecule type" value="Genomic_DNA"/>
</dbReference>
<dbReference type="Pfam" id="PF00535">
    <property type="entry name" value="Glycos_transf_2"/>
    <property type="match status" value="1"/>
</dbReference>
<evidence type="ECO:0000259" key="5">
    <source>
        <dbReference type="Pfam" id="PF00535"/>
    </source>
</evidence>
<keyword evidence="4" id="KW-0472">Membrane</keyword>
<evidence type="ECO:0000256" key="4">
    <source>
        <dbReference type="SAM" id="Phobius"/>
    </source>
</evidence>
<evidence type="ECO:0000256" key="1">
    <source>
        <dbReference type="ARBA" id="ARBA00006739"/>
    </source>
</evidence>
<proteinExistence type="inferred from homology"/>
<dbReference type="InterPro" id="IPR029044">
    <property type="entry name" value="Nucleotide-diphossugar_trans"/>
</dbReference>
<dbReference type="PANTHER" id="PTHR43630">
    <property type="entry name" value="POLY-BETA-1,6-N-ACETYL-D-GLUCOSAMINE SYNTHASE"/>
    <property type="match status" value="1"/>
</dbReference>
<dbReference type="Pfam" id="PF03142">
    <property type="entry name" value="Chitin_synth_2"/>
    <property type="match status" value="1"/>
</dbReference>
<name>A0A940SJ67_9BACI</name>
<dbReference type="CDD" id="cd06423">
    <property type="entry name" value="CESA_like"/>
    <property type="match status" value="1"/>
</dbReference>
<keyword evidence="3 6" id="KW-0808">Transferase</keyword>